<keyword evidence="2" id="KW-1185">Reference proteome</keyword>
<organism evidence="1 2">
    <name type="scientific">Portunus trituberculatus</name>
    <name type="common">Swimming crab</name>
    <name type="synonym">Neptunus trituberculatus</name>
    <dbReference type="NCBI Taxonomy" id="210409"/>
    <lineage>
        <taxon>Eukaryota</taxon>
        <taxon>Metazoa</taxon>
        <taxon>Ecdysozoa</taxon>
        <taxon>Arthropoda</taxon>
        <taxon>Crustacea</taxon>
        <taxon>Multicrustacea</taxon>
        <taxon>Malacostraca</taxon>
        <taxon>Eumalacostraca</taxon>
        <taxon>Eucarida</taxon>
        <taxon>Decapoda</taxon>
        <taxon>Pleocyemata</taxon>
        <taxon>Brachyura</taxon>
        <taxon>Eubrachyura</taxon>
        <taxon>Portunoidea</taxon>
        <taxon>Portunidae</taxon>
        <taxon>Portuninae</taxon>
        <taxon>Portunus</taxon>
    </lineage>
</organism>
<evidence type="ECO:0000313" key="2">
    <source>
        <dbReference type="Proteomes" id="UP000324222"/>
    </source>
</evidence>
<proteinExistence type="predicted"/>
<dbReference type="EMBL" id="VSRR010004517">
    <property type="protein sequence ID" value="MPC39909.1"/>
    <property type="molecule type" value="Genomic_DNA"/>
</dbReference>
<accession>A0A5B7F3T2</accession>
<evidence type="ECO:0000313" key="1">
    <source>
        <dbReference type="EMBL" id="MPC39909.1"/>
    </source>
</evidence>
<protein>
    <submittedName>
        <fullName evidence="1">Uncharacterized protein</fullName>
    </submittedName>
</protein>
<dbReference type="AlphaFoldDB" id="A0A5B7F3T2"/>
<comment type="caution">
    <text evidence="1">The sequence shown here is derived from an EMBL/GenBank/DDBJ whole genome shotgun (WGS) entry which is preliminary data.</text>
</comment>
<name>A0A5B7F3T2_PORTR</name>
<gene>
    <name evidence="1" type="ORF">E2C01_033461</name>
</gene>
<dbReference type="Proteomes" id="UP000324222">
    <property type="component" value="Unassembled WGS sequence"/>
</dbReference>
<reference evidence="1 2" key="1">
    <citation type="submission" date="2019-05" db="EMBL/GenBank/DDBJ databases">
        <title>Another draft genome of Portunus trituberculatus and its Hox gene families provides insights of decapod evolution.</title>
        <authorList>
            <person name="Jeong J.-H."/>
            <person name="Song I."/>
            <person name="Kim S."/>
            <person name="Choi T."/>
            <person name="Kim D."/>
            <person name="Ryu S."/>
            <person name="Kim W."/>
        </authorList>
    </citation>
    <scope>NUCLEOTIDE SEQUENCE [LARGE SCALE GENOMIC DNA]</scope>
    <source>
        <tissue evidence="1">Muscle</tissue>
    </source>
</reference>
<sequence>MVLEAEWQDFYTINWRNTLENPANHPCGLGKCWQRDGGMNQASGGPRVMKQASDSLVRHNRGASSAPPTCVRCEGKIRGPGVTLRPQRQTGRSDRCVIATGEDSRPPPHSLTPFPHPTNTQPAHLKHTCSTCVPLKRNITPRTRTLHSTNVHPLG</sequence>